<accession>A0A645DN70</accession>
<proteinExistence type="predicted"/>
<gene>
    <name evidence="2" type="ORF">SDC9_137859</name>
</gene>
<comment type="caution">
    <text evidence="2">The sequence shown here is derived from an EMBL/GenBank/DDBJ whole genome shotgun (WGS) entry which is preliminary data.</text>
</comment>
<evidence type="ECO:0000313" key="2">
    <source>
        <dbReference type="EMBL" id="MPM90737.1"/>
    </source>
</evidence>
<dbReference type="AlphaFoldDB" id="A0A645DN70"/>
<evidence type="ECO:0000256" key="1">
    <source>
        <dbReference type="SAM" id="MobiDB-lite"/>
    </source>
</evidence>
<organism evidence="2">
    <name type="scientific">bioreactor metagenome</name>
    <dbReference type="NCBI Taxonomy" id="1076179"/>
    <lineage>
        <taxon>unclassified sequences</taxon>
        <taxon>metagenomes</taxon>
        <taxon>ecological metagenomes</taxon>
    </lineage>
</organism>
<dbReference type="EMBL" id="VSSQ01037911">
    <property type="protein sequence ID" value="MPM90737.1"/>
    <property type="molecule type" value="Genomic_DNA"/>
</dbReference>
<feature type="compositionally biased region" description="Basic and acidic residues" evidence="1">
    <location>
        <begin position="8"/>
        <end position="18"/>
    </location>
</feature>
<protein>
    <submittedName>
        <fullName evidence="2">Uncharacterized protein</fullName>
    </submittedName>
</protein>
<feature type="region of interest" description="Disordered" evidence="1">
    <location>
        <begin position="1"/>
        <end position="38"/>
    </location>
</feature>
<reference evidence="2" key="1">
    <citation type="submission" date="2019-08" db="EMBL/GenBank/DDBJ databases">
        <authorList>
            <person name="Kucharzyk K."/>
            <person name="Murdoch R.W."/>
            <person name="Higgins S."/>
            <person name="Loffler F."/>
        </authorList>
    </citation>
    <scope>NUCLEOTIDE SEQUENCE</scope>
</reference>
<sequence length="81" mass="9339">MQWLDSQSKCDRQEDRSKNQNAGTRIHDHTHEEQEDVEQQEEYILVAGQTQHEVCNQGGNALDGQDLAKQVCHSDDQQGYR</sequence>
<name>A0A645DN70_9ZZZZ</name>